<dbReference type="SMART" id="SM00360">
    <property type="entry name" value="RRM"/>
    <property type="match status" value="1"/>
</dbReference>
<dbReference type="AlphaFoldDB" id="A0A7S1L6M7"/>
<evidence type="ECO:0000256" key="2">
    <source>
        <dbReference type="PROSITE-ProRule" id="PRU00176"/>
    </source>
</evidence>
<sequence>MAKSGGLPQVLAPEVNRILYVANLPNAIGGPELYKIFGEFGALRQVRVGSTPETKGNAFVVFEDIYEAKSALEQLAGFRLGKNKYLQVTYYAEDRHAKAAEKKRKRKERLAEFAAKQEQEAQKARAQPSAESPDGK</sequence>
<dbReference type="InterPro" id="IPR035979">
    <property type="entry name" value="RBD_domain_sf"/>
</dbReference>
<dbReference type="PROSITE" id="PS50102">
    <property type="entry name" value="RRM"/>
    <property type="match status" value="1"/>
</dbReference>
<dbReference type="PANTHER" id="PTHR10501">
    <property type="entry name" value="U1 SMALL NUCLEAR RIBONUCLEOPROTEIN A/U2 SMALL NUCLEAR RIBONUCLEOPROTEIN B"/>
    <property type="match status" value="1"/>
</dbReference>
<keyword evidence="1 2" id="KW-0694">RNA-binding</keyword>
<organism evidence="5">
    <name type="scientific">Neobodo designis</name>
    <name type="common">Flagellated protozoan</name>
    <name type="synonym">Bodo designis</name>
    <dbReference type="NCBI Taxonomy" id="312471"/>
    <lineage>
        <taxon>Eukaryota</taxon>
        <taxon>Discoba</taxon>
        <taxon>Euglenozoa</taxon>
        <taxon>Kinetoplastea</taxon>
        <taxon>Metakinetoplastina</taxon>
        <taxon>Neobodonida</taxon>
        <taxon>Neobodo</taxon>
    </lineage>
</organism>
<feature type="region of interest" description="Disordered" evidence="3">
    <location>
        <begin position="97"/>
        <end position="136"/>
    </location>
</feature>
<accession>A0A7S1L6M7</accession>
<dbReference type="SUPFAM" id="SSF54928">
    <property type="entry name" value="RNA-binding domain, RBD"/>
    <property type="match status" value="1"/>
</dbReference>
<gene>
    <name evidence="5" type="ORF">NDES1114_LOCUS4206</name>
</gene>
<evidence type="ECO:0000259" key="4">
    <source>
        <dbReference type="PROSITE" id="PS50102"/>
    </source>
</evidence>
<proteinExistence type="predicted"/>
<dbReference type="InterPro" id="IPR000504">
    <property type="entry name" value="RRM_dom"/>
</dbReference>
<dbReference type="InterPro" id="IPR012677">
    <property type="entry name" value="Nucleotide-bd_a/b_plait_sf"/>
</dbReference>
<reference evidence="5" key="1">
    <citation type="submission" date="2021-01" db="EMBL/GenBank/DDBJ databases">
        <authorList>
            <person name="Corre E."/>
            <person name="Pelletier E."/>
            <person name="Niang G."/>
            <person name="Scheremetjew M."/>
            <person name="Finn R."/>
            <person name="Kale V."/>
            <person name="Holt S."/>
            <person name="Cochrane G."/>
            <person name="Meng A."/>
            <person name="Brown T."/>
            <person name="Cohen L."/>
        </authorList>
    </citation>
    <scope>NUCLEOTIDE SEQUENCE</scope>
    <source>
        <strain evidence="5">CCAP 1951/1</strain>
    </source>
</reference>
<feature type="domain" description="RRM" evidence="4">
    <location>
        <begin position="17"/>
        <end position="93"/>
    </location>
</feature>
<protein>
    <recommendedName>
        <fullName evidence="4">RRM domain-containing protein</fullName>
    </recommendedName>
</protein>
<dbReference type="Gene3D" id="3.30.70.330">
    <property type="match status" value="1"/>
</dbReference>
<feature type="compositionally biased region" description="Basic and acidic residues" evidence="3">
    <location>
        <begin position="109"/>
        <end position="123"/>
    </location>
</feature>
<evidence type="ECO:0000256" key="1">
    <source>
        <dbReference type="ARBA" id="ARBA00022884"/>
    </source>
</evidence>
<evidence type="ECO:0000313" key="5">
    <source>
        <dbReference type="EMBL" id="CAD9095453.1"/>
    </source>
</evidence>
<dbReference type="EMBL" id="HBGF01006178">
    <property type="protein sequence ID" value="CAD9095453.1"/>
    <property type="molecule type" value="Transcribed_RNA"/>
</dbReference>
<dbReference type="Pfam" id="PF00076">
    <property type="entry name" value="RRM_1"/>
    <property type="match status" value="1"/>
</dbReference>
<name>A0A7S1L6M7_NEODS</name>
<dbReference type="GO" id="GO:0003723">
    <property type="term" value="F:RNA binding"/>
    <property type="evidence" value="ECO:0007669"/>
    <property type="project" value="UniProtKB-UniRule"/>
</dbReference>
<evidence type="ECO:0000256" key="3">
    <source>
        <dbReference type="SAM" id="MobiDB-lite"/>
    </source>
</evidence>